<evidence type="ECO:0008006" key="3">
    <source>
        <dbReference type="Google" id="ProtNLM"/>
    </source>
</evidence>
<name>A0A3S8ZQ11_9NEIS</name>
<dbReference type="SUPFAM" id="SSF52540">
    <property type="entry name" value="P-loop containing nucleoside triphosphate hydrolases"/>
    <property type="match status" value="1"/>
</dbReference>
<dbReference type="EMBL" id="CP034433">
    <property type="protein sequence ID" value="AZN35554.1"/>
    <property type="molecule type" value="Genomic_DNA"/>
</dbReference>
<dbReference type="InterPro" id="IPR027417">
    <property type="entry name" value="P-loop_NTPase"/>
</dbReference>
<dbReference type="KEGG" id="iod:EJO50_03065"/>
<keyword evidence="2" id="KW-1185">Reference proteome</keyword>
<protein>
    <recommendedName>
        <fullName evidence="3">ATP-binding protein</fullName>
    </recommendedName>
</protein>
<sequence length="360" mass="40860">MSGNLHWHYPRNALAQTLFQLWENELTDSITLTAPPLSGKSQFLQEDLLPLLEKKGWRVRYFACSQVPQKYLETRLHEVLVDFAMGERWLSHQLRQFMGTSTTASPLAALFSQMRKGHKPCVLLLDDAGLLLKKDNSTALLKELFNAMQINGQQIKLLLASTDLNPLNCPTLFTQNSSRVTLPDIGNEFIDHLLGLYSQLTQSVARSGQINNSYEGITWGQMDHGSLMQAFKTLQRSPAAMRSLIEELVLDPEKSLPVALKRQIQLQQRHSMADLDWEDLGRLGRLLLLAIAEGRQQLYGKSYRDWLAEQTGKSAISASQIQSCLKKMQRNKVIALAADHWHIVDAQLARLLRHQQENKI</sequence>
<dbReference type="Gene3D" id="3.40.50.300">
    <property type="entry name" value="P-loop containing nucleotide triphosphate hydrolases"/>
    <property type="match status" value="1"/>
</dbReference>
<dbReference type="RefSeq" id="WP_125971521.1">
    <property type="nucleotide sequence ID" value="NZ_CP034433.1"/>
</dbReference>
<dbReference type="OrthoDB" id="8576717at2"/>
<evidence type="ECO:0000313" key="1">
    <source>
        <dbReference type="EMBL" id="AZN35554.1"/>
    </source>
</evidence>
<evidence type="ECO:0000313" key="2">
    <source>
        <dbReference type="Proteomes" id="UP000282438"/>
    </source>
</evidence>
<dbReference type="AlphaFoldDB" id="A0A3S8ZQ11"/>
<reference evidence="1 2" key="1">
    <citation type="submission" date="2018-12" db="EMBL/GenBank/DDBJ databases">
        <title>Complete genome sequence of Iodobacter sp. H11R3.</title>
        <authorList>
            <person name="Bae J.-W."/>
        </authorList>
    </citation>
    <scope>NUCLEOTIDE SEQUENCE [LARGE SCALE GENOMIC DNA]</scope>
    <source>
        <strain evidence="1 2">H11R3</strain>
    </source>
</reference>
<gene>
    <name evidence="1" type="ORF">EJO50_03065</name>
</gene>
<organism evidence="1 2">
    <name type="scientific">Iodobacter ciconiae</name>
    <dbReference type="NCBI Taxonomy" id="2496266"/>
    <lineage>
        <taxon>Bacteria</taxon>
        <taxon>Pseudomonadati</taxon>
        <taxon>Pseudomonadota</taxon>
        <taxon>Betaproteobacteria</taxon>
        <taxon>Neisseriales</taxon>
        <taxon>Chitinibacteraceae</taxon>
        <taxon>Iodobacter</taxon>
    </lineage>
</organism>
<proteinExistence type="predicted"/>
<accession>A0A3S8ZQ11</accession>
<dbReference type="Proteomes" id="UP000282438">
    <property type="component" value="Chromosome"/>
</dbReference>